<dbReference type="RefSeq" id="WP_177236411.1">
    <property type="nucleotide sequence ID" value="NZ_FOQH01000034.1"/>
</dbReference>
<feature type="domain" description="FAD-dependent urate hydroxylase HpyO/Asp monooxygenase CreE-like FAD/NAD(P)-binding" evidence="1">
    <location>
        <begin position="8"/>
        <end position="164"/>
    </location>
</feature>
<keyword evidence="3" id="KW-1185">Reference proteome</keyword>
<dbReference type="Pfam" id="PF13454">
    <property type="entry name" value="NAD_binding_9"/>
    <property type="match status" value="1"/>
</dbReference>
<protein>
    <submittedName>
        <fullName evidence="2">Uncharacterized NAD(P)/FAD-binding protein YdhS</fullName>
    </submittedName>
</protein>
<organism evidence="2 3">
    <name type="scientific">Albimonas pacifica</name>
    <dbReference type="NCBI Taxonomy" id="1114924"/>
    <lineage>
        <taxon>Bacteria</taxon>
        <taxon>Pseudomonadati</taxon>
        <taxon>Pseudomonadota</taxon>
        <taxon>Alphaproteobacteria</taxon>
        <taxon>Rhodobacterales</taxon>
        <taxon>Paracoccaceae</taxon>
        <taxon>Albimonas</taxon>
    </lineage>
</organism>
<dbReference type="InterPro" id="IPR052189">
    <property type="entry name" value="L-asp_N-monooxygenase_NS-form"/>
</dbReference>
<dbReference type="Proteomes" id="UP000199377">
    <property type="component" value="Unassembled WGS sequence"/>
</dbReference>
<evidence type="ECO:0000259" key="1">
    <source>
        <dbReference type="Pfam" id="PF13454"/>
    </source>
</evidence>
<dbReference type="InterPro" id="IPR036188">
    <property type="entry name" value="FAD/NAD-bd_sf"/>
</dbReference>
<dbReference type="PANTHER" id="PTHR40254:SF1">
    <property type="entry name" value="BLR0577 PROTEIN"/>
    <property type="match status" value="1"/>
</dbReference>
<gene>
    <name evidence="2" type="ORF">SAMN05216258_1342</name>
</gene>
<evidence type="ECO:0000313" key="3">
    <source>
        <dbReference type="Proteomes" id="UP000199377"/>
    </source>
</evidence>
<dbReference type="Gene3D" id="3.50.50.60">
    <property type="entry name" value="FAD/NAD(P)-binding domain"/>
    <property type="match status" value="1"/>
</dbReference>
<dbReference type="InterPro" id="IPR038732">
    <property type="entry name" value="HpyO/CreE_NAD-binding"/>
</dbReference>
<sequence length="506" mass="54748">MGKLEILVVGGGPSAVAAICAIVDQAIAGDVCRKVRVTVVERGGEAFRGLAFGTEDDGHLTNMPAHSLRIPPREPHDFLKWGVEHGHVSTFAARGSVYVPRRVLGDYLAARAMEACEVAERHGLQIDLMGGDVVRLKRDGEGWTAELATGRTLRADQVLLTIGNLPSSRLRRLEGATGFIPHAWPARRLEAIPRDARVGVVGTSLTAIDVLATLESQEHEGPVTWGSRSGLLPRVRPDYDADQEIRHLTPERLQRLATAQGRGLSLDQLFMLWSMDCVDAGLPVERIDFLRPDARDPAERLRDELAASGSPDLRFSLLRAATENSAHAWRALSPHAKRTFSKRWSTAFGASAFPCPPRNGARVLGWLESGRVSHPGQLATGVDAVRACSKGFEMTYADGSVERVDWLIDATGGGYELTASGDPLIRGLLADGHLRAHPFGGGDVDFETGAVIGRDGRVARDLHLIGAQTRGVHFFTNSLEKNALAACAAVRSIFRPQRQARRLAVA</sequence>
<dbReference type="STRING" id="1114924.SAMN05216258_1342"/>
<name>A0A1I3Q9W6_9RHOB</name>
<reference evidence="2 3" key="1">
    <citation type="submission" date="2016-10" db="EMBL/GenBank/DDBJ databases">
        <authorList>
            <person name="de Groot N.N."/>
        </authorList>
    </citation>
    <scope>NUCLEOTIDE SEQUENCE [LARGE SCALE GENOMIC DNA]</scope>
    <source>
        <strain evidence="2 3">CGMCC 1.11030</strain>
    </source>
</reference>
<proteinExistence type="predicted"/>
<dbReference type="SUPFAM" id="SSF51905">
    <property type="entry name" value="FAD/NAD(P)-binding domain"/>
    <property type="match status" value="1"/>
</dbReference>
<dbReference type="AlphaFoldDB" id="A0A1I3Q9W6"/>
<dbReference type="PANTHER" id="PTHR40254">
    <property type="entry name" value="BLR0577 PROTEIN"/>
    <property type="match status" value="1"/>
</dbReference>
<accession>A0A1I3Q9W6</accession>
<dbReference type="EMBL" id="FOQH01000034">
    <property type="protein sequence ID" value="SFJ31074.1"/>
    <property type="molecule type" value="Genomic_DNA"/>
</dbReference>
<evidence type="ECO:0000313" key="2">
    <source>
        <dbReference type="EMBL" id="SFJ31074.1"/>
    </source>
</evidence>